<accession>A0ABS3RXP0</accession>
<dbReference type="PROSITE" id="PS51257">
    <property type="entry name" value="PROKAR_LIPOPROTEIN"/>
    <property type="match status" value="1"/>
</dbReference>
<dbReference type="InterPro" id="IPR002397">
    <property type="entry name" value="Cyt_P450_B"/>
</dbReference>
<dbReference type="InterPro" id="IPR036396">
    <property type="entry name" value="Cyt_P450_sf"/>
</dbReference>
<organism evidence="2 3">
    <name type="scientific">Actinomadura violacea</name>
    <dbReference type="NCBI Taxonomy" id="2819934"/>
    <lineage>
        <taxon>Bacteria</taxon>
        <taxon>Bacillati</taxon>
        <taxon>Actinomycetota</taxon>
        <taxon>Actinomycetes</taxon>
        <taxon>Streptosporangiales</taxon>
        <taxon>Thermomonosporaceae</taxon>
        <taxon>Actinomadura</taxon>
    </lineage>
</organism>
<dbReference type="PRINTS" id="PR00359">
    <property type="entry name" value="BP450"/>
</dbReference>
<dbReference type="EMBL" id="JAGEPF010000018">
    <property type="protein sequence ID" value="MBO2461525.1"/>
    <property type="molecule type" value="Genomic_DNA"/>
</dbReference>
<protein>
    <submittedName>
        <fullName evidence="2">Cytochrome P450</fullName>
    </submittedName>
</protein>
<evidence type="ECO:0000313" key="3">
    <source>
        <dbReference type="Proteomes" id="UP000680206"/>
    </source>
</evidence>
<dbReference type="SUPFAM" id="SSF48264">
    <property type="entry name" value="Cytochrome P450"/>
    <property type="match status" value="1"/>
</dbReference>
<dbReference type="Proteomes" id="UP000680206">
    <property type="component" value="Unassembled WGS sequence"/>
</dbReference>
<gene>
    <name evidence="2" type="ORF">J4709_28475</name>
</gene>
<comment type="similarity">
    <text evidence="1">Belongs to the cytochrome P450 family.</text>
</comment>
<comment type="caution">
    <text evidence="2">The sequence shown here is derived from an EMBL/GenBank/DDBJ whole genome shotgun (WGS) entry which is preliminary data.</text>
</comment>
<dbReference type="PANTHER" id="PTHR46696:SF1">
    <property type="entry name" value="CYTOCHROME P450 YJIB-RELATED"/>
    <property type="match status" value="1"/>
</dbReference>
<dbReference type="Gene3D" id="1.10.630.10">
    <property type="entry name" value="Cytochrome P450"/>
    <property type="match status" value="1"/>
</dbReference>
<name>A0ABS3RXP0_9ACTN</name>
<sequence length="418" mass="45692">MSAPGRRLAELTGLTPLAATTACPEPADVYAHLRARFGPIAPVELTPADPQRQRTAINAWLVLDYDHILQVTRREQLYSRNPANWRALAEGLVPPDSPLLPMMGPRDNGYFRDGHEHRRLIDPITEALDGIDQIAMLDAVRARCQQLIAGFASNGKADLMSGYAAPIPMLAVTDLFGLSPADNTALQRAITALIGSGADSQDGDRALNALLTRIINARRAAPANDLTTRFLHHPDLHTDYEVQQSMVITVVAGWETTTNWITQTLRHMLTDPRFAGQLRHGRLGVDDALDEMLWANPPMANMPARYALDDHELGGHLITRGDPLILGLAAANHDPRARTGNPRLDTGNRAHLAFSAGHHACPAKIPARLIARTAVDTALRLLPAMQLAIPPEDIPYEPSPWARRPAVLPVRFSTPPRT</sequence>
<evidence type="ECO:0000256" key="1">
    <source>
        <dbReference type="ARBA" id="ARBA00010617"/>
    </source>
</evidence>
<proteinExistence type="inferred from homology"/>
<dbReference type="PANTHER" id="PTHR46696">
    <property type="entry name" value="P450, PUTATIVE (EUROFUNG)-RELATED"/>
    <property type="match status" value="1"/>
</dbReference>
<evidence type="ECO:0000313" key="2">
    <source>
        <dbReference type="EMBL" id="MBO2461525.1"/>
    </source>
</evidence>
<reference evidence="2 3" key="1">
    <citation type="submission" date="2021-03" db="EMBL/GenBank/DDBJ databases">
        <title>Actinomadura violae sp. nov., isolated from lichen in Thailand.</title>
        <authorList>
            <person name="Kanchanasin P."/>
            <person name="Saeng-In P."/>
            <person name="Phongsopitanun W."/>
            <person name="Yuki M."/>
            <person name="Kudo T."/>
            <person name="Ohkuma M."/>
            <person name="Tanasupawat S."/>
        </authorList>
    </citation>
    <scope>NUCLEOTIDE SEQUENCE [LARGE SCALE GENOMIC DNA]</scope>
    <source>
        <strain evidence="2 3">LCR2-06</strain>
    </source>
</reference>
<keyword evidence="3" id="KW-1185">Reference proteome</keyword>